<keyword evidence="4" id="KW-0812">Transmembrane</keyword>
<evidence type="ECO:0000259" key="5">
    <source>
        <dbReference type="Pfam" id="PF04234"/>
    </source>
</evidence>
<feature type="region of interest" description="Disordered" evidence="3">
    <location>
        <begin position="121"/>
        <end position="147"/>
    </location>
</feature>
<accession>A0A1C6UUA8</accession>
<dbReference type="Pfam" id="PF04234">
    <property type="entry name" value="CopC"/>
    <property type="match status" value="1"/>
</dbReference>
<keyword evidence="1" id="KW-0732">Signal</keyword>
<dbReference type="AlphaFoldDB" id="A0A1C6UUA8"/>
<name>A0A1C6UUA8_9ACTN</name>
<feature type="domain" description="CopC" evidence="5">
    <location>
        <begin position="31"/>
        <end position="120"/>
    </location>
</feature>
<keyword evidence="7" id="KW-1185">Reference proteome</keyword>
<dbReference type="GO" id="GO:0046688">
    <property type="term" value="P:response to copper ion"/>
    <property type="evidence" value="ECO:0007669"/>
    <property type="project" value="InterPro"/>
</dbReference>
<dbReference type="RefSeq" id="WP_139135696.1">
    <property type="nucleotide sequence ID" value="NZ_BMMJ01000013.1"/>
</dbReference>
<dbReference type="EMBL" id="FMIA01000002">
    <property type="protein sequence ID" value="SCL57556.1"/>
    <property type="molecule type" value="Genomic_DNA"/>
</dbReference>
<dbReference type="InterPro" id="IPR014756">
    <property type="entry name" value="Ig_E-set"/>
</dbReference>
<dbReference type="Gene3D" id="2.60.40.1220">
    <property type="match status" value="1"/>
</dbReference>
<evidence type="ECO:0000256" key="2">
    <source>
        <dbReference type="ARBA" id="ARBA00023008"/>
    </source>
</evidence>
<dbReference type="STRING" id="683228.GA0070617_3560"/>
<feature type="transmembrane region" description="Helical" evidence="4">
    <location>
        <begin position="150"/>
        <end position="170"/>
    </location>
</feature>
<dbReference type="GO" id="GO:0042597">
    <property type="term" value="C:periplasmic space"/>
    <property type="evidence" value="ECO:0007669"/>
    <property type="project" value="InterPro"/>
</dbReference>
<keyword evidence="4" id="KW-0472">Membrane</keyword>
<gene>
    <name evidence="6" type="ORF">GA0070617_3560</name>
</gene>
<proteinExistence type="predicted"/>
<keyword evidence="4" id="KW-1133">Transmembrane helix</keyword>
<evidence type="ECO:0000256" key="3">
    <source>
        <dbReference type="SAM" id="MobiDB-lite"/>
    </source>
</evidence>
<evidence type="ECO:0000256" key="4">
    <source>
        <dbReference type="SAM" id="Phobius"/>
    </source>
</evidence>
<evidence type="ECO:0000313" key="7">
    <source>
        <dbReference type="Proteomes" id="UP000198937"/>
    </source>
</evidence>
<dbReference type="InterPro" id="IPR014755">
    <property type="entry name" value="Cu-Rt/internalin_Ig-like"/>
</dbReference>
<dbReference type="GO" id="GO:0005507">
    <property type="term" value="F:copper ion binding"/>
    <property type="evidence" value="ECO:0007669"/>
    <property type="project" value="InterPro"/>
</dbReference>
<keyword evidence="2" id="KW-0186">Copper</keyword>
<dbReference type="Proteomes" id="UP000198937">
    <property type="component" value="Unassembled WGS sequence"/>
</dbReference>
<organism evidence="6 7">
    <name type="scientific">Micromonospora yangpuensis</name>
    <dbReference type="NCBI Taxonomy" id="683228"/>
    <lineage>
        <taxon>Bacteria</taxon>
        <taxon>Bacillati</taxon>
        <taxon>Actinomycetota</taxon>
        <taxon>Actinomycetes</taxon>
        <taxon>Micromonosporales</taxon>
        <taxon>Micromonosporaceae</taxon>
        <taxon>Micromonospora</taxon>
    </lineage>
</organism>
<dbReference type="OrthoDB" id="3378071at2"/>
<reference evidence="6 7" key="1">
    <citation type="submission" date="2016-06" db="EMBL/GenBank/DDBJ databases">
        <authorList>
            <person name="Kjaerup R.B."/>
            <person name="Dalgaard T.S."/>
            <person name="Juul-Madsen H.R."/>
        </authorList>
    </citation>
    <scope>NUCLEOTIDE SEQUENCE [LARGE SCALE GENOMIC DNA]</scope>
    <source>
        <strain evidence="6 7">DSM 45577</strain>
    </source>
</reference>
<evidence type="ECO:0000313" key="6">
    <source>
        <dbReference type="EMBL" id="SCL57556.1"/>
    </source>
</evidence>
<dbReference type="SUPFAM" id="SSF81296">
    <property type="entry name" value="E set domains"/>
    <property type="match status" value="1"/>
</dbReference>
<sequence length="177" mass="18065">MTARRAIALTMLALCLALLVRPLFRVPPGELAAASPADGATLTAPPDAVVLTFRSSPRAGTTHVAVVDGDGRPVSAGPPRTQTTQVQLPVSIDAPGWYRVAYHTDLSDGSRATGSVTFAVGAPEGDLPPQAATPAEDGGHAGHGGPPDPLTMAALAANVVVLLVIAVKLVRTRRSGW</sequence>
<evidence type="ECO:0000256" key="1">
    <source>
        <dbReference type="ARBA" id="ARBA00022729"/>
    </source>
</evidence>
<protein>
    <recommendedName>
        <fullName evidence="5">CopC domain-containing protein</fullName>
    </recommendedName>
</protein>
<dbReference type="InterPro" id="IPR007348">
    <property type="entry name" value="CopC_dom"/>
</dbReference>